<dbReference type="AlphaFoldDB" id="X0X9I5"/>
<accession>X0X9I5</accession>
<organism evidence="1">
    <name type="scientific">marine sediment metagenome</name>
    <dbReference type="NCBI Taxonomy" id="412755"/>
    <lineage>
        <taxon>unclassified sequences</taxon>
        <taxon>metagenomes</taxon>
        <taxon>ecological metagenomes</taxon>
    </lineage>
</organism>
<proteinExistence type="predicted"/>
<comment type="caution">
    <text evidence="1">The sequence shown here is derived from an EMBL/GenBank/DDBJ whole genome shotgun (WGS) entry which is preliminary data.</text>
</comment>
<evidence type="ECO:0000313" key="1">
    <source>
        <dbReference type="EMBL" id="GAG21606.1"/>
    </source>
</evidence>
<gene>
    <name evidence="1" type="ORF">S01H1_58693</name>
</gene>
<feature type="non-terminal residue" evidence="1">
    <location>
        <position position="211"/>
    </location>
</feature>
<reference evidence="1" key="1">
    <citation type="journal article" date="2014" name="Front. Microbiol.">
        <title>High frequency of phylogenetically diverse reductive dehalogenase-homologous genes in deep subseafloor sedimentary metagenomes.</title>
        <authorList>
            <person name="Kawai M."/>
            <person name="Futagami T."/>
            <person name="Toyoda A."/>
            <person name="Takaki Y."/>
            <person name="Nishi S."/>
            <person name="Hori S."/>
            <person name="Arai W."/>
            <person name="Tsubouchi T."/>
            <person name="Morono Y."/>
            <person name="Uchiyama I."/>
            <person name="Ito T."/>
            <person name="Fujiyama A."/>
            <person name="Inagaki F."/>
            <person name="Takami H."/>
        </authorList>
    </citation>
    <scope>NUCLEOTIDE SEQUENCE</scope>
    <source>
        <strain evidence="1">Expedition CK06-06</strain>
    </source>
</reference>
<sequence>MPSQLRNSQVLLDSQALVQLKPSASRRSIQVPARTIDSLATTAEMVREQLEIVTRQRGFIEDSAVVVGEFLAIIDPILDRLDTIEAVIVELVLSGYAGLYAVDITGLSDVIPATWTTITYPDTISAAGPRGATVNLTNDSVAFNIPSEWQVSITFNTTFNELNASRRFELRMFNITKAEAVAVDWVIGVGRNTDATNFSTTLIFNIDSDEV</sequence>
<name>X0X9I5_9ZZZZ</name>
<protein>
    <submittedName>
        <fullName evidence="1">Uncharacterized protein</fullName>
    </submittedName>
</protein>
<dbReference type="EMBL" id="BARS01038349">
    <property type="protein sequence ID" value="GAG21606.1"/>
    <property type="molecule type" value="Genomic_DNA"/>
</dbReference>